<dbReference type="RefSeq" id="WP_237056197.1">
    <property type="nucleotide sequence ID" value="NZ_JAKJPO010000014.1"/>
</dbReference>
<accession>A0ABS9HYL1</accession>
<keyword evidence="3" id="KW-1185">Reference proteome</keyword>
<dbReference type="EMBL" id="JAKJPO010000014">
    <property type="protein sequence ID" value="MCF7223262.1"/>
    <property type="molecule type" value="Genomic_DNA"/>
</dbReference>
<protein>
    <submittedName>
        <fullName evidence="2">Uncharacterized protein</fullName>
    </submittedName>
</protein>
<evidence type="ECO:0000256" key="1">
    <source>
        <dbReference type="SAM" id="SignalP"/>
    </source>
</evidence>
<comment type="caution">
    <text evidence="2">The sequence shown here is derived from an EMBL/GenBank/DDBJ whole genome shotgun (WGS) entry which is preliminary data.</text>
</comment>
<reference evidence="2" key="2">
    <citation type="submission" date="2022-01" db="EMBL/GenBank/DDBJ databases">
        <authorList>
            <person name="Zhou L.Y."/>
        </authorList>
    </citation>
    <scope>NUCLEOTIDE SEQUENCE</scope>
    <source>
        <strain evidence="2">TLK-CK17</strain>
    </source>
</reference>
<feature type="chain" id="PRO_5046899505" evidence="1">
    <location>
        <begin position="22"/>
        <end position="179"/>
    </location>
</feature>
<gene>
    <name evidence="2" type="ORF">L3V18_15910</name>
</gene>
<name>A0ABS9HYL1_9GAMM</name>
<feature type="signal peptide" evidence="1">
    <location>
        <begin position="1"/>
        <end position="21"/>
    </location>
</feature>
<dbReference type="Proteomes" id="UP001430796">
    <property type="component" value="Unassembled WGS sequence"/>
</dbReference>
<keyword evidence="1" id="KW-0732">Signal</keyword>
<proteinExistence type="predicted"/>
<sequence>MTVLLFALIAAFLLPSTHGHAEECSEGSARETVEDFMEAAGAEDCDVRLTRLGAGPWWLDECRRQQGSPDAHMQAELATRTEVSFQKVLERDGRMLVVMTLHGPDPVVYQHAVAREHHCRPGTEANGLWGSFMSEFESKSGIHRTGCGEQFWAGIPVIERLGAVPVECRAGRWQVLDLP</sequence>
<evidence type="ECO:0000313" key="2">
    <source>
        <dbReference type="EMBL" id="MCF7223262.1"/>
    </source>
</evidence>
<organism evidence="2 3">
    <name type="scientific">Marilutibacter chinensis</name>
    <dbReference type="NCBI Taxonomy" id="2912247"/>
    <lineage>
        <taxon>Bacteria</taxon>
        <taxon>Pseudomonadati</taxon>
        <taxon>Pseudomonadota</taxon>
        <taxon>Gammaproteobacteria</taxon>
        <taxon>Lysobacterales</taxon>
        <taxon>Lysobacteraceae</taxon>
        <taxon>Marilutibacter</taxon>
    </lineage>
</organism>
<reference evidence="2" key="1">
    <citation type="submission" date="2022-01" db="EMBL/GenBank/DDBJ databases">
        <title>Lysobacter chinensis sp. nov., a bacterium isolated from cow dung compost.</title>
        <authorList>
            <person name="Liu Y."/>
        </authorList>
    </citation>
    <scope>NUCLEOTIDE SEQUENCE</scope>
    <source>
        <strain evidence="2">TLK-CK17</strain>
    </source>
</reference>
<evidence type="ECO:0000313" key="3">
    <source>
        <dbReference type="Proteomes" id="UP001430796"/>
    </source>
</evidence>